<reference evidence="2 3" key="1">
    <citation type="submission" date="2020-07" db="EMBL/GenBank/DDBJ databases">
        <title>Genomic Encyclopedia of Type Strains, Phase IV (KMG-V): Genome sequencing to study the core and pangenomes of soil and plant-associated prokaryotes.</title>
        <authorList>
            <person name="Whitman W."/>
        </authorList>
    </citation>
    <scope>NUCLEOTIDE SEQUENCE [LARGE SCALE GENOMIC DNA]</scope>
    <source>
        <strain evidence="2 3">SAS40</strain>
    </source>
</reference>
<dbReference type="CDD" id="cd13578">
    <property type="entry name" value="PBP2_Bug27"/>
    <property type="match status" value="1"/>
</dbReference>
<dbReference type="PANTHER" id="PTHR42928:SF5">
    <property type="entry name" value="BLR1237 PROTEIN"/>
    <property type="match status" value="1"/>
</dbReference>
<sequence length="338" mass="35465">MVPFRSRVRCGASSLNMLKIAGAVVVLAGAAVFSQQVQAQAFPSHPIRMVVAYAPGGATDIVGRMLAQEMSADLGQTVVLENRAGGGTLVGTDSVRRSPADGYTLLFGTNAFVITPLLHDKPTYDPVKDFQPVSLTTVQSLGILVTPKLNLRTVQDLIAYAKANPGKVNFASSGNGSAQHLAGEAFRTAAKIEMVHVPYKGTGPAMTDLLAGRVDVMFSSLVGNTEHVNEGRLNLVATTGAKRNPATPNVPTVAESGLPGYEAGTWQAVLAPAGTPAPVVERLNAAIAKAAKSPRIVETLAAQGMEVRTSSPDALRDMLKKDSGEYQVLLKHTKTTLQ</sequence>
<dbReference type="SUPFAM" id="SSF53850">
    <property type="entry name" value="Periplasmic binding protein-like II"/>
    <property type="match status" value="1"/>
</dbReference>
<dbReference type="AlphaFoldDB" id="A0A7Y9LLS9"/>
<dbReference type="Gene3D" id="3.40.190.10">
    <property type="entry name" value="Periplasmic binding protein-like II"/>
    <property type="match status" value="1"/>
</dbReference>
<dbReference type="Proteomes" id="UP000542125">
    <property type="component" value="Unassembled WGS sequence"/>
</dbReference>
<comment type="similarity">
    <text evidence="1">Belongs to the UPF0065 (bug) family.</text>
</comment>
<proteinExistence type="inferred from homology"/>
<gene>
    <name evidence="2" type="ORF">FHW18_000811</name>
</gene>
<dbReference type="InterPro" id="IPR005064">
    <property type="entry name" value="BUG"/>
</dbReference>
<dbReference type="PANTHER" id="PTHR42928">
    <property type="entry name" value="TRICARBOXYLATE-BINDING PROTEIN"/>
    <property type="match status" value="1"/>
</dbReference>
<dbReference type="Pfam" id="PF03401">
    <property type="entry name" value="TctC"/>
    <property type="match status" value="1"/>
</dbReference>
<protein>
    <submittedName>
        <fullName evidence="2">Tripartite-type tricarboxylate transporter receptor subunit TctC</fullName>
    </submittedName>
</protein>
<dbReference type="Gene3D" id="3.40.190.150">
    <property type="entry name" value="Bordetella uptake gene, domain 1"/>
    <property type="match status" value="1"/>
</dbReference>
<comment type="caution">
    <text evidence="2">The sequence shown here is derived from an EMBL/GenBank/DDBJ whole genome shotgun (WGS) entry which is preliminary data.</text>
</comment>
<evidence type="ECO:0000313" key="2">
    <source>
        <dbReference type="EMBL" id="NYE81540.1"/>
    </source>
</evidence>
<keyword evidence="3" id="KW-1185">Reference proteome</keyword>
<name>A0A7Y9LLS9_9BURK</name>
<keyword evidence="2" id="KW-0675">Receptor</keyword>
<organism evidence="2 3">
    <name type="scientific">Pigmentiphaga litoralis</name>
    <dbReference type="NCBI Taxonomy" id="516702"/>
    <lineage>
        <taxon>Bacteria</taxon>
        <taxon>Pseudomonadati</taxon>
        <taxon>Pseudomonadota</taxon>
        <taxon>Betaproteobacteria</taxon>
        <taxon>Burkholderiales</taxon>
        <taxon>Alcaligenaceae</taxon>
        <taxon>Pigmentiphaga</taxon>
    </lineage>
</organism>
<evidence type="ECO:0000313" key="3">
    <source>
        <dbReference type="Proteomes" id="UP000542125"/>
    </source>
</evidence>
<dbReference type="RefSeq" id="WP_179583617.1">
    <property type="nucleotide sequence ID" value="NZ_JACBYR010000001.1"/>
</dbReference>
<dbReference type="InterPro" id="IPR042100">
    <property type="entry name" value="Bug_dom1"/>
</dbReference>
<dbReference type="PIRSF" id="PIRSF017082">
    <property type="entry name" value="YflP"/>
    <property type="match status" value="1"/>
</dbReference>
<dbReference type="EMBL" id="JACBYR010000001">
    <property type="protein sequence ID" value="NYE81540.1"/>
    <property type="molecule type" value="Genomic_DNA"/>
</dbReference>
<evidence type="ECO:0000256" key="1">
    <source>
        <dbReference type="ARBA" id="ARBA00006987"/>
    </source>
</evidence>
<accession>A0A7Y9LLS9</accession>